<protein>
    <recommendedName>
        <fullName evidence="1">RelA/SpoT domain-containing protein</fullName>
    </recommendedName>
</protein>
<evidence type="ECO:0000313" key="2">
    <source>
        <dbReference type="EMBL" id="EMR64737.1"/>
    </source>
</evidence>
<dbReference type="STRING" id="1287681.M7SKP0"/>
<dbReference type="Proteomes" id="UP000012174">
    <property type="component" value="Unassembled WGS sequence"/>
</dbReference>
<dbReference type="PANTHER" id="PTHR41773">
    <property type="entry name" value="GTP PYROPHOSPHATASE-RELATED"/>
    <property type="match status" value="1"/>
</dbReference>
<keyword evidence="3" id="KW-1185">Reference proteome</keyword>
<dbReference type="OrthoDB" id="4719016at2759"/>
<dbReference type="OMA" id="WIQNDAK"/>
<proteinExistence type="predicted"/>
<evidence type="ECO:0000313" key="3">
    <source>
        <dbReference type="Proteomes" id="UP000012174"/>
    </source>
</evidence>
<dbReference type="HOGENOM" id="CLU_990550_0_0_1"/>
<dbReference type="GO" id="GO:0015969">
    <property type="term" value="P:guanosine tetraphosphate metabolic process"/>
    <property type="evidence" value="ECO:0007669"/>
    <property type="project" value="InterPro"/>
</dbReference>
<feature type="domain" description="RelA/SpoT" evidence="1">
    <location>
        <begin position="11"/>
        <end position="158"/>
    </location>
</feature>
<dbReference type="InterPro" id="IPR007685">
    <property type="entry name" value="RelA_SpoT"/>
</dbReference>
<accession>M7SKP0</accession>
<dbReference type="KEGG" id="ela:UCREL1_8300"/>
<dbReference type="PANTHER" id="PTHR41773:SF1">
    <property type="entry name" value="RELA_SPOT DOMAIN-CONTAINING PROTEIN"/>
    <property type="match status" value="1"/>
</dbReference>
<dbReference type="Pfam" id="PF04607">
    <property type="entry name" value="RelA_SpoT"/>
    <property type="match status" value="1"/>
</dbReference>
<organism evidence="2 3">
    <name type="scientific">Eutypa lata (strain UCR-EL1)</name>
    <name type="common">Grapevine dieback disease fungus</name>
    <name type="synonym">Eutypa armeniacae</name>
    <dbReference type="NCBI Taxonomy" id="1287681"/>
    <lineage>
        <taxon>Eukaryota</taxon>
        <taxon>Fungi</taxon>
        <taxon>Dikarya</taxon>
        <taxon>Ascomycota</taxon>
        <taxon>Pezizomycotina</taxon>
        <taxon>Sordariomycetes</taxon>
        <taxon>Xylariomycetidae</taxon>
        <taxon>Xylariales</taxon>
        <taxon>Diatrypaceae</taxon>
        <taxon>Eutypa</taxon>
    </lineage>
</organism>
<dbReference type="EMBL" id="KB707017">
    <property type="protein sequence ID" value="EMR64737.1"/>
    <property type="molecule type" value="Genomic_DNA"/>
</dbReference>
<name>M7SKP0_EUTLA</name>
<dbReference type="AlphaFoldDB" id="M7SKP0"/>
<dbReference type="InterPro" id="IPR043519">
    <property type="entry name" value="NT_sf"/>
</dbReference>
<sequence length="281" mass="32633">MGGQLDPFLSAKNPESVARTLVRRRANRERPFESEEDIIRSMYDLSAMTIALYHPNDLEQVRDFITERFEVVATREWPDFQNVNPKMGKVPYPQLGVERQFPGYVGSHFIVKLKGNDLATDNNGRLEGSLAEIQVKSLIMWAWQKVHHELVYKPGTGIQADQDDERLMDLSNGVIMAGEIALKQIQININKKRQEPQREFKNSYAMVDYISTKWIQNDAKPKWLRRYCLSWLYQHILFTSLQEFKYNTPGRLDNLIERDLTANASREFGTGFGWFVIRSNG</sequence>
<dbReference type="Gene3D" id="3.30.460.10">
    <property type="entry name" value="Beta Polymerase, domain 2"/>
    <property type="match status" value="1"/>
</dbReference>
<dbReference type="SMART" id="SM00954">
    <property type="entry name" value="RelA_SpoT"/>
    <property type="match status" value="1"/>
</dbReference>
<evidence type="ECO:0000259" key="1">
    <source>
        <dbReference type="SMART" id="SM00954"/>
    </source>
</evidence>
<dbReference type="eggNOG" id="ENOG502S64P">
    <property type="taxonomic scope" value="Eukaryota"/>
</dbReference>
<dbReference type="SUPFAM" id="SSF81301">
    <property type="entry name" value="Nucleotidyltransferase"/>
    <property type="match status" value="1"/>
</dbReference>
<gene>
    <name evidence="2" type="ORF">UCREL1_8300</name>
</gene>
<reference evidence="3" key="1">
    <citation type="journal article" date="2013" name="Genome Announc.">
        <title>Draft genome sequence of the grapevine dieback fungus Eutypa lata UCR-EL1.</title>
        <authorList>
            <person name="Blanco-Ulate B."/>
            <person name="Rolshausen P.E."/>
            <person name="Cantu D."/>
        </authorList>
    </citation>
    <scope>NUCLEOTIDE SEQUENCE [LARGE SCALE GENOMIC DNA]</scope>
    <source>
        <strain evidence="3">UCR-EL1</strain>
    </source>
</reference>